<accession>A0A9P9BT36</accession>
<dbReference type="RefSeq" id="XP_046011729.1">
    <property type="nucleotide sequence ID" value="XM_046148236.1"/>
</dbReference>
<proteinExistence type="predicted"/>
<gene>
    <name evidence="2" type="ORF">B0I36DRAFT_132793</name>
</gene>
<keyword evidence="1" id="KW-0812">Transmembrane</keyword>
<keyword evidence="1" id="KW-0472">Membrane</keyword>
<reference evidence="2" key="1">
    <citation type="journal article" date="2021" name="Nat. Commun.">
        <title>Genetic determinants of endophytism in the Arabidopsis root mycobiome.</title>
        <authorList>
            <person name="Mesny F."/>
            <person name="Miyauchi S."/>
            <person name="Thiergart T."/>
            <person name="Pickel B."/>
            <person name="Atanasova L."/>
            <person name="Karlsson M."/>
            <person name="Huettel B."/>
            <person name="Barry K.W."/>
            <person name="Haridas S."/>
            <person name="Chen C."/>
            <person name="Bauer D."/>
            <person name="Andreopoulos W."/>
            <person name="Pangilinan J."/>
            <person name="LaButti K."/>
            <person name="Riley R."/>
            <person name="Lipzen A."/>
            <person name="Clum A."/>
            <person name="Drula E."/>
            <person name="Henrissat B."/>
            <person name="Kohler A."/>
            <person name="Grigoriev I.V."/>
            <person name="Martin F.M."/>
            <person name="Hacquard S."/>
        </authorList>
    </citation>
    <scope>NUCLEOTIDE SEQUENCE</scope>
    <source>
        <strain evidence="2">MPI-CAGE-CH-0230</strain>
    </source>
</reference>
<feature type="transmembrane region" description="Helical" evidence="1">
    <location>
        <begin position="162"/>
        <end position="180"/>
    </location>
</feature>
<dbReference type="Proteomes" id="UP000756346">
    <property type="component" value="Unassembled WGS sequence"/>
</dbReference>
<keyword evidence="3" id="KW-1185">Reference proteome</keyword>
<protein>
    <submittedName>
        <fullName evidence="2">Uncharacterized protein</fullName>
    </submittedName>
</protein>
<keyword evidence="1" id="KW-1133">Transmembrane helix</keyword>
<evidence type="ECO:0000313" key="3">
    <source>
        <dbReference type="Proteomes" id="UP000756346"/>
    </source>
</evidence>
<organism evidence="2 3">
    <name type="scientific">Microdochium trichocladiopsis</name>
    <dbReference type="NCBI Taxonomy" id="1682393"/>
    <lineage>
        <taxon>Eukaryota</taxon>
        <taxon>Fungi</taxon>
        <taxon>Dikarya</taxon>
        <taxon>Ascomycota</taxon>
        <taxon>Pezizomycotina</taxon>
        <taxon>Sordariomycetes</taxon>
        <taxon>Xylariomycetidae</taxon>
        <taxon>Xylariales</taxon>
        <taxon>Microdochiaceae</taxon>
        <taxon>Microdochium</taxon>
    </lineage>
</organism>
<sequence>MTHERIGEGQDHSLSKAKAEIADWRCCGSGWAGWAGLGRYACGFDVASGSPGSAVLDGSECWPTGSRQVPTCLSLADEWRRDECPGRERVRVSSRSCVRCPRRKRPEMGRLAGAGRIERLQQVLAMRCAGPAKGAGFDGSGSEGSCRRGFHALVVGRRKRSSYGFIPFLLAAGGRFLFVCRGRRGRREASRQASIH</sequence>
<evidence type="ECO:0000313" key="2">
    <source>
        <dbReference type="EMBL" id="KAH7029441.1"/>
    </source>
</evidence>
<dbReference type="GeneID" id="70177782"/>
<dbReference type="AlphaFoldDB" id="A0A9P9BT36"/>
<dbReference type="EMBL" id="JAGTJQ010000006">
    <property type="protein sequence ID" value="KAH7029441.1"/>
    <property type="molecule type" value="Genomic_DNA"/>
</dbReference>
<comment type="caution">
    <text evidence="2">The sequence shown here is derived from an EMBL/GenBank/DDBJ whole genome shotgun (WGS) entry which is preliminary data.</text>
</comment>
<name>A0A9P9BT36_9PEZI</name>
<evidence type="ECO:0000256" key="1">
    <source>
        <dbReference type="SAM" id="Phobius"/>
    </source>
</evidence>